<comment type="caution">
    <text evidence="2">The sequence shown here is derived from an EMBL/GenBank/DDBJ whole genome shotgun (WGS) entry which is preliminary data.</text>
</comment>
<dbReference type="Proteomes" id="UP000828390">
    <property type="component" value="Unassembled WGS sequence"/>
</dbReference>
<keyword evidence="3" id="KW-1185">Reference proteome</keyword>
<reference evidence="2" key="1">
    <citation type="journal article" date="2019" name="bioRxiv">
        <title>The Genome of the Zebra Mussel, Dreissena polymorpha: A Resource for Invasive Species Research.</title>
        <authorList>
            <person name="McCartney M.A."/>
            <person name="Auch B."/>
            <person name="Kono T."/>
            <person name="Mallez S."/>
            <person name="Zhang Y."/>
            <person name="Obille A."/>
            <person name="Becker A."/>
            <person name="Abrahante J.E."/>
            <person name="Garbe J."/>
            <person name="Badalamenti J.P."/>
            <person name="Herman A."/>
            <person name="Mangelson H."/>
            <person name="Liachko I."/>
            <person name="Sullivan S."/>
            <person name="Sone E.D."/>
            <person name="Koren S."/>
            <person name="Silverstein K.A.T."/>
            <person name="Beckman K.B."/>
            <person name="Gohl D.M."/>
        </authorList>
    </citation>
    <scope>NUCLEOTIDE SEQUENCE</scope>
    <source>
        <strain evidence="2">Duluth1</strain>
        <tissue evidence="2">Whole animal</tissue>
    </source>
</reference>
<evidence type="ECO:0000256" key="1">
    <source>
        <dbReference type="SAM" id="MobiDB-lite"/>
    </source>
</evidence>
<accession>A0A9D4FRI5</accession>
<evidence type="ECO:0000313" key="2">
    <source>
        <dbReference type="EMBL" id="KAH3801150.1"/>
    </source>
</evidence>
<gene>
    <name evidence="2" type="ORF">DPMN_154796</name>
</gene>
<name>A0A9D4FRI5_DREPO</name>
<organism evidence="2 3">
    <name type="scientific">Dreissena polymorpha</name>
    <name type="common">Zebra mussel</name>
    <name type="synonym">Mytilus polymorpha</name>
    <dbReference type="NCBI Taxonomy" id="45954"/>
    <lineage>
        <taxon>Eukaryota</taxon>
        <taxon>Metazoa</taxon>
        <taxon>Spiralia</taxon>
        <taxon>Lophotrochozoa</taxon>
        <taxon>Mollusca</taxon>
        <taxon>Bivalvia</taxon>
        <taxon>Autobranchia</taxon>
        <taxon>Heteroconchia</taxon>
        <taxon>Euheterodonta</taxon>
        <taxon>Imparidentia</taxon>
        <taxon>Neoheterodontei</taxon>
        <taxon>Myida</taxon>
        <taxon>Dreissenoidea</taxon>
        <taxon>Dreissenidae</taxon>
        <taxon>Dreissena</taxon>
    </lineage>
</organism>
<evidence type="ECO:0000313" key="3">
    <source>
        <dbReference type="Proteomes" id="UP000828390"/>
    </source>
</evidence>
<protein>
    <submittedName>
        <fullName evidence="2">Uncharacterized protein</fullName>
    </submittedName>
</protein>
<reference evidence="2" key="2">
    <citation type="submission" date="2020-11" db="EMBL/GenBank/DDBJ databases">
        <authorList>
            <person name="McCartney M.A."/>
            <person name="Auch B."/>
            <person name="Kono T."/>
            <person name="Mallez S."/>
            <person name="Becker A."/>
            <person name="Gohl D.M."/>
            <person name="Silverstein K.A.T."/>
            <person name="Koren S."/>
            <person name="Bechman K.B."/>
            <person name="Herman A."/>
            <person name="Abrahante J.E."/>
            <person name="Garbe J."/>
        </authorList>
    </citation>
    <scope>NUCLEOTIDE SEQUENCE</scope>
    <source>
        <strain evidence="2">Duluth1</strain>
        <tissue evidence="2">Whole animal</tissue>
    </source>
</reference>
<feature type="region of interest" description="Disordered" evidence="1">
    <location>
        <begin position="1"/>
        <end position="31"/>
    </location>
</feature>
<proteinExistence type="predicted"/>
<dbReference type="EMBL" id="JAIWYP010000007">
    <property type="protein sequence ID" value="KAH3801150.1"/>
    <property type="molecule type" value="Genomic_DNA"/>
</dbReference>
<dbReference type="AlphaFoldDB" id="A0A9D4FRI5"/>
<sequence length="76" mass="8252">MVNAGIDRSDGTRSLDGWEGNPATLGTMTPNNFSPVRYPTILAASNASSSRIFPNLGALDNDFKQELERAIQLDVR</sequence>